<protein>
    <recommendedName>
        <fullName evidence="4">ABC transporter permease</fullName>
    </recommendedName>
</protein>
<dbReference type="Proteomes" id="UP000308539">
    <property type="component" value="Unassembled WGS sequence"/>
</dbReference>
<evidence type="ECO:0000313" key="3">
    <source>
        <dbReference type="Proteomes" id="UP000308539"/>
    </source>
</evidence>
<keyword evidence="1" id="KW-0472">Membrane</keyword>
<organism evidence="2 3">
    <name type="scientific">Lysinibacillus varians</name>
    <dbReference type="NCBI Taxonomy" id="1145276"/>
    <lineage>
        <taxon>Bacteria</taxon>
        <taxon>Bacillati</taxon>
        <taxon>Bacillota</taxon>
        <taxon>Bacilli</taxon>
        <taxon>Bacillales</taxon>
        <taxon>Bacillaceae</taxon>
        <taxon>Lysinibacillus</taxon>
    </lineage>
</organism>
<sequence>MTMYIRQEFRRALISRMGLATMATSILLVFIGMLESLIWIHSGVISIVYSFLQGYNAGTASFIVLAFPIIACMPFASSYRTDIQTGFHHYIQYRMKKSHYMTIRLAVNALTGGIAVAIGPMIAFAFLMVLKLLLNVPMLGHRDQSQLGPVVFFQSMGVSSPMMMMVIMIGIMFCCGIIFATLGLGISAIIQNKYIAIFVPFIYLILSVTVLAKIHPAFNAMALFDVDLIDQYQIGQTFLYGVVLVVVGITLFFIGGAAKIEERFKE</sequence>
<gene>
    <name evidence="2" type="ORF">FC752_00680</name>
</gene>
<name>A0ABY2TG78_9BACI</name>
<evidence type="ECO:0000313" key="2">
    <source>
        <dbReference type="EMBL" id="TKI67769.1"/>
    </source>
</evidence>
<comment type="caution">
    <text evidence="2">The sequence shown here is derived from an EMBL/GenBank/DDBJ whole genome shotgun (WGS) entry which is preliminary data.</text>
</comment>
<feature type="transmembrane region" description="Helical" evidence="1">
    <location>
        <begin position="55"/>
        <end position="76"/>
    </location>
</feature>
<feature type="transmembrane region" description="Helical" evidence="1">
    <location>
        <begin position="105"/>
        <end position="130"/>
    </location>
</feature>
<evidence type="ECO:0008006" key="4">
    <source>
        <dbReference type="Google" id="ProtNLM"/>
    </source>
</evidence>
<keyword evidence="1" id="KW-0812">Transmembrane</keyword>
<feature type="transmembrane region" description="Helical" evidence="1">
    <location>
        <begin position="162"/>
        <end position="182"/>
    </location>
</feature>
<dbReference type="RefSeq" id="WP_137036894.1">
    <property type="nucleotide sequence ID" value="NZ_CP006837.1"/>
</dbReference>
<dbReference type="EMBL" id="SZPV01000003">
    <property type="protein sequence ID" value="TKI67769.1"/>
    <property type="molecule type" value="Genomic_DNA"/>
</dbReference>
<reference evidence="2 3" key="1">
    <citation type="submission" date="2019-04" db="EMBL/GenBank/DDBJ databases">
        <title>Lysinibacillus genome sequencing.</title>
        <authorList>
            <person name="Dunlap C."/>
        </authorList>
    </citation>
    <scope>NUCLEOTIDE SEQUENCE [LARGE SCALE GENOMIC DNA]</scope>
    <source>
        <strain evidence="2 3">NBRC 109424</strain>
    </source>
</reference>
<proteinExistence type="predicted"/>
<keyword evidence="3" id="KW-1185">Reference proteome</keyword>
<feature type="transmembrane region" description="Helical" evidence="1">
    <location>
        <begin position="21"/>
        <end position="49"/>
    </location>
</feature>
<accession>A0ABY2TG78</accession>
<evidence type="ECO:0000256" key="1">
    <source>
        <dbReference type="SAM" id="Phobius"/>
    </source>
</evidence>
<feature type="transmembrane region" description="Helical" evidence="1">
    <location>
        <begin position="194"/>
        <end position="218"/>
    </location>
</feature>
<keyword evidence="1" id="KW-1133">Transmembrane helix</keyword>
<feature type="transmembrane region" description="Helical" evidence="1">
    <location>
        <begin position="238"/>
        <end position="258"/>
    </location>
</feature>